<keyword evidence="9" id="KW-1185">Reference proteome</keyword>
<protein>
    <recommendedName>
        <fullName evidence="6">Modulator protein MzrA</fullName>
    </recommendedName>
</protein>
<gene>
    <name evidence="8" type="primary">yqjB</name>
    <name evidence="6" type="synonym">mzrA</name>
    <name evidence="8" type="ORF">GTGU_01886</name>
</gene>
<evidence type="ECO:0000313" key="9">
    <source>
        <dbReference type="Proteomes" id="UP000028630"/>
    </source>
</evidence>
<accession>A0A085ABA7</accession>
<dbReference type="Pfam" id="PF13721">
    <property type="entry name" value="SecD-TM1"/>
    <property type="match status" value="1"/>
</dbReference>
<evidence type="ECO:0000313" key="8">
    <source>
        <dbReference type="EMBL" id="KFC07502.1"/>
    </source>
</evidence>
<dbReference type="GO" id="GO:0019901">
    <property type="term" value="F:protein kinase binding"/>
    <property type="evidence" value="ECO:0007669"/>
    <property type="project" value="UniProtKB-UniRule"/>
</dbReference>
<dbReference type="Proteomes" id="UP000028630">
    <property type="component" value="Unassembled WGS sequence"/>
</dbReference>
<dbReference type="eggNOG" id="ENOG50333DY">
    <property type="taxonomic scope" value="Bacteria"/>
</dbReference>
<dbReference type="HAMAP" id="MF_00904">
    <property type="entry name" value="Modulator_MzrA"/>
    <property type="match status" value="1"/>
</dbReference>
<keyword evidence="4 6" id="KW-1133">Transmembrane helix</keyword>
<reference evidence="9" key="1">
    <citation type="submission" date="2014-05" db="EMBL/GenBank/DDBJ databases">
        <title>ATOL: Assembling a taxonomically balanced genome-scale reconstruction of the evolutionary history of the Enterobacteriaceae.</title>
        <authorList>
            <person name="Plunkett G. III"/>
            <person name="Neeno-Eckwall E.C."/>
            <person name="Glasner J.D."/>
            <person name="Perna N.T."/>
        </authorList>
    </citation>
    <scope>NUCLEOTIDE SEQUENCE [LARGE SCALE GENOMIC DNA]</scope>
    <source>
        <strain evidence="9">ATCC 49490</strain>
    </source>
</reference>
<name>A0A085ABA7_9ENTR</name>
<evidence type="ECO:0000256" key="6">
    <source>
        <dbReference type="HAMAP-Rule" id="MF_00904"/>
    </source>
</evidence>
<keyword evidence="1 6" id="KW-1003">Cell membrane</keyword>
<evidence type="ECO:0000256" key="5">
    <source>
        <dbReference type="ARBA" id="ARBA00023136"/>
    </source>
</evidence>
<comment type="subcellular location">
    <subcellularLocation>
        <location evidence="6">Cell inner membrane</location>
        <topology evidence="6">Single-pass membrane protein</topology>
    </subcellularLocation>
</comment>
<keyword evidence="2 6" id="KW-0997">Cell inner membrane</keyword>
<dbReference type="RefSeq" id="WP_038156003.1">
    <property type="nucleotide sequence ID" value="NZ_JMTB01000062.1"/>
</dbReference>
<dbReference type="AlphaFoldDB" id="A0A085ABA7"/>
<dbReference type="EMBL" id="JMTB01000062">
    <property type="protein sequence ID" value="KFC07502.1"/>
    <property type="molecule type" value="Genomic_DNA"/>
</dbReference>
<feature type="domain" description="SecD export protein N-terminal TM" evidence="7">
    <location>
        <begin position="17"/>
        <end position="105"/>
    </location>
</feature>
<keyword evidence="5 6" id="KW-0472">Membrane</keyword>
<sequence>MVINRHTLRWFSLGTGAVVLLLLAVCFWAALQHRESTLAIRPSGQGASMPDGFFIWHHLDANGIRFKSITPKDDTLLIKFDSRAQSSAAKEVLDRSLPQGYTVAQLDDDTPASLWISRLRDNAHRLG</sequence>
<organism evidence="8 9">
    <name type="scientific">Trabulsiella guamensis ATCC 49490</name>
    <dbReference type="NCBI Taxonomy" id="1005994"/>
    <lineage>
        <taxon>Bacteria</taxon>
        <taxon>Pseudomonadati</taxon>
        <taxon>Pseudomonadota</taxon>
        <taxon>Gammaproteobacteria</taxon>
        <taxon>Enterobacterales</taxon>
        <taxon>Enterobacteriaceae</taxon>
        <taxon>Trabulsiella</taxon>
    </lineage>
</organism>
<comment type="similarity">
    <text evidence="6">Belongs to the MzrA family.</text>
</comment>
<comment type="subunit">
    <text evidence="6">Interacts with EnvZ.</text>
</comment>
<evidence type="ECO:0000256" key="4">
    <source>
        <dbReference type="ARBA" id="ARBA00022989"/>
    </source>
</evidence>
<evidence type="ECO:0000256" key="2">
    <source>
        <dbReference type="ARBA" id="ARBA00022519"/>
    </source>
</evidence>
<dbReference type="Gene3D" id="3.30.70.260">
    <property type="match status" value="1"/>
</dbReference>
<dbReference type="InterPro" id="IPR027398">
    <property type="entry name" value="SecD-TM"/>
</dbReference>
<dbReference type="InterPro" id="IPR026574">
    <property type="entry name" value="Modulator_MzrA"/>
</dbReference>
<comment type="caution">
    <text evidence="8">The sequence shown here is derived from an EMBL/GenBank/DDBJ whole genome shotgun (WGS) entry which is preliminary data.</text>
</comment>
<evidence type="ECO:0000256" key="1">
    <source>
        <dbReference type="ARBA" id="ARBA00022475"/>
    </source>
</evidence>
<feature type="transmembrane region" description="Helical" evidence="6">
    <location>
        <begin position="12"/>
        <end position="31"/>
    </location>
</feature>
<comment type="function">
    <text evidence="6">Modulates the activity of the EnvZ/OmpR two-component regulatory system, probably by directly modulating EnvZ enzymatic activity and increasing stability of phosphorylated OmpR.</text>
</comment>
<keyword evidence="3 6" id="KW-0812">Transmembrane</keyword>
<dbReference type="NCBIfam" id="NF007915">
    <property type="entry name" value="PRK10629.1"/>
    <property type="match status" value="1"/>
</dbReference>
<proteinExistence type="inferred from homology"/>
<evidence type="ECO:0000259" key="7">
    <source>
        <dbReference type="Pfam" id="PF13721"/>
    </source>
</evidence>
<dbReference type="GO" id="GO:0005886">
    <property type="term" value="C:plasma membrane"/>
    <property type="evidence" value="ECO:0007669"/>
    <property type="project" value="UniProtKB-SubCell"/>
</dbReference>
<dbReference type="OrthoDB" id="6414235at2"/>
<evidence type="ECO:0000256" key="3">
    <source>
        <dbReference type="ARBA" id="ARBA00022692"/>
    </source>
</evidence>